<name>A0ABQ9CSM4_9PASS</name>
<accession>A0ABQ9CSM4</accession>
<comment type="caution">
    <text evidence="2">The sequence shown here is derived from an EMBL/GenBank/DDBJ whole genome shotgun (WGS) entry which is preliminary data.</text>
</comment>
<sequence length="149" mass="16295">MKVIFADQWKKGKNSLSCLHEQGFQAGGVRSRGLGERQGWWQIPLSGIAEESEPSPQAAKQCQEKRTDGRGDEKFKCDNVISESFLINMLYVHQSIPVGWDHVENGLLASGGQDYQRDLEAGGQPDALLKTSAVQSCCKIPFAGKLSTG</sequence>
<reference evidence="2" key="1">
    <citation type="submission" date="2019-10" db="EMBL/GenBank/DDBJ databases">
        <authorList>
            <person name="Soares A.E.R."/>
            <person name="Aleixo A."/>
            <person name="Schneider P."/>
            <person name="Miyaki C.Y."/>
            <person name="Schneider M.P."/>
            <person name="Mello C."/>
            <person name="Vasconcelos A.T.R."/>
        </authorList>
    </citation>
    <scope>NUCLEOTIDE SEQUENCE</scope>
    <source>
        <tissue evidence="2">Muscle</tissue>
    </source>
</reference>
<gene>
    <name evidence="2" type="ORF">WISP_121082</name>
</gene>
<organism evidence="2 3">
    <name type="scientific">Willisornis vidua</name>
    <name type="common">Xingu scale-backed antbird</name>
    <dbReference type="NCBI Taxonomy" id="1566151"/>
    <lineage>
        <taxon>Eukaryota</taxon>
        <taxon>Metazoa</taxon>
        <taxon>Chordata</taxon>
        <taxon>Craniata</taxon>
        <taxon>Vertebrata</taxon>
        <taxon>Euteleostomi</taxon>
        <taxon>Archelosauria</taxon>
        <taxon>Archosauria</taxon>
        <taxon>Dinosauria</taxon>
        <taxon>Saurischia</taxon>
        <taxon>Theropoda</taxon>
        <taxon>Coelurosauria</taxon>
        <taxon>Aves</taxon>
        <taxon>Neognathae</taxon>
        <taxon>Neoaves</taxon>
        <taxon>Telluraves</taxon>
        <taxon>Australaves</taxon>
        <taxon>Passeriformes</taxon>
        <taxon>Thamnophilidae</taxon>
        <taxon>Willisornis</taxon>
    </lineage>
</organism>
<dbReference type="EMBL" id="WHWB01034541">
    <property type="protein sequence ID" value="KAJ7408431.1"/>
    <property type="molecule type" value="Genomic_DNA"/>
</dbReference>
<dbReference type="Proteomes" id="UP001145742">
    <property type="component" value="Unassembled WGS sequence"/>
</dbReference>
<keyword evidence="3" id="KW-1185">Reference proteome</keyword>
<evidence type="ECO:0000256" key="1">
    <source>
        <dbReference type="SAM" id="MobiDB-lite"/>
    </source>
</evidence>
<evidence type="ECO:0000313" key="2">
    <source>
        <dbReference type="EMBL" id="KAJ7408431.1"/>
    </source>
</evidence>
<protein>
    <submittedName>
        <fullName evidence="2">Uncharacterized protein</fullName>
    </submittedName>
</protein>
<evidence type="ECO:0000313" key="3">
    <source>
        <dbReference type="Proteomes" id="UP001145742"/>
    </source>
</evidence>
<proteinExistence type="predicted"/>
<feature type="compositionally biased region" description="Basic and acidic residues" evidence="1">
    <location>
        <begin position="62"/>
        <end position="73"/>
    </location>
</feature>
<feature type="region of interest" description="Disordered" evidence="1">
    <location>
        <begin position="47"/>
        <end position="73"/>
    </location>
</feature>